<reference evidence="2 3" key="1">
    <citation type="submission" date="2018-04" db="EMBL/GenBank/DDBJ databases">
        <title>Genomic Encyclopedia of Archaeal and Bacterial Type Strains, Phase II (KMG-II): from individual species to whole genera.</title>
        <authorList>
            <person name="Goeker M."/>
        </authorList>
    </citation>
    <scope>NUCLEOTIDE SEQUENCE [LARGE SCALE GENOMIC DNA]</scope>
    <source>
        <strain evidence="2 3">DSM 5822</strain>
    </source>
</reference>
<keyword evidence="1" id="KW-0732">Signal</keyword>
<dbReference type="InterPro" id="IPR023393">
    <property type="entry name" value="START-like_dom_sf"/>
</dbReference>
<dbReference type="AlphaFoldDB" id="A0A2T5IY50"/>
<keyword evidence="3" id="KW-1185">Reference proteome</keyword>
<protein>
    <recommendedName>
        <fullName evidence="4">START domain-containing protein</fullName>
    </recommendedName>
</protein>
<proteinExistence type="predicted"/>
<evidence type="ECO:0000313" key="3">
    <source>
        <dbReference type="Proteomes" id="UP000244223"/>
    </source>
</evidence>
<gene>
    <name evidence="2" type="ORF">C8N29_11047</name>
</gene>
<dbReference type="SUPFAM" id="SSF55961">
    <property type="entry name" value="Bet v1-like"/>
    <property type="match status" value="1"/>
</dbReference>
<dbReference type="Gene3D" id="3.30.530.20">
    <property type="match status" value="1"/>
</dbReference>
<dbReference type="EMBL" id="QAON01000010">
    <property type="protein sequence ID" value="PTQ88898.1"/>
    <property type="molecule type" value="Genomic_DNA"/>
</dbReference>
<evidence type="ECO:0008006" key="4">
    <source>
        <dbReference type="Google" id="ProtNLM"/>
    </source>
</evidence>
<evidence type="ECO:0000313" key="2">
    <source>
        <dbReference type="EMBL" id="PTQ88898.1"/>
    </source>
</evidence>
<dbReference type="Proteomes" id="UP000244223">
    <property type="component" value="Unassembled WGS sequence"/>
</dbReference>
<feature type="signal peptide" evidence="1">
    <location>
        <begin position="1"/>
        <end position="23"/>
    </location>
</feature>
<feature type="chain" id="PRO_5015556387" description="START domain-containing protein" evidence="1">
    <location>
        <begin position="24"/>
        <end position="237"/>
    </location>
</feature>
<sequence>MRSLAFSAISLCLLLLCTTPSYADDELSEFQSKLTNEWTLVKNDRLRNIKTYAKQEDGRRFRSFKVEATMNSTMETIARVLLDFESYKKWWWEVRDVRLIRKDSPTEYFVYMVHRAPYGLPDRDVILHVVIEPQSKTQKFISLKVRANTELLPLKPPLIRMEAEDMVVKFTPLPENRLLIEAQGYVDPGGRVPAWANNFIQRSAPYSILLGLQRMAQLDEYRESHTALPFPIDSTPE</sequence>
<organism evidence="2 3">
    <name type="scientific">Agitococcus lubricus</name>
    <dbReference type="NCBI Taxonomy" id="1077255"/>
    <lineage>
        <taxon>Bacteria</taxon>
        <taxon>Pseudomonadati</taxon>
        <taxon>Pseudomonadota</taxon>
        <taxon>Gammaproteobacteria</taxon>
        <taxon>Moraxellales</taxon>
        <taxon>Moraxellaceae</taxon>
        <taxon>Agitococcus</taxon>
    </lineage>
</organism>
<accession>A0A2T5IY50</accession>
<name>A0A2T5IY50_9GAMM</name>
<evidence type="ECO:0000256" key="1">
    <source>
        <dbReference type="SAM" id="SignalP"/>
    </source>
</evidence>
<comment type="caution">
    <text evidence="2">The sequence shown here is derived from an EMBL/GenBank/DDBJ whole genome shotgun (WGS) entry which is preliminary data.</text>
</comment>